<feature type="compositionally biased region" description="Low complexity" evidence="1">
    <location>
        <begin position="530"/>
        <end position="546"/>
    </location>
</feature>
<comment type="caution">
    <text evidence="2">The sequence shown here is derived from an EMBL/GenBank/DDBJ whole genome shotgun (WGS) entry which is preliminary data.</text>
</comment>
<feature type="region of interest" description="Disordered" evidence="1">
    <location>
        <begin position="293"/>
        <end position="328"/>
    </location>
</feature>
<feature type="compositionally biased region" description="Low complexity" evidence="1">
    <location>
        <begin position="576"/>
        <end position="598"/>
    </location>
</feature>
<feature type="compositionally biased region" description="Low complexity" evidence="1">
    <location>
        <begin position="77"/>
        <end position="93"/>
    </location>
</feature>
<dbReference type="Gene3D" id="3.40.50.1460">
    <property type="match status" value="1"/>
</dbReference>
<feature type="region of interest" description="Disordered" evidence="1">
    <location>
        <begin position="64"/>
        <end position="123"/>
    </location>
</feature>
<reference evidence="2" key="1">
    <citation type="submission" date="2022-07" db="EMBL/GenBank/DDBJ databases">
        <title>Genome analysis of Parmales, a sister group of diatoms, reveals the evolutionary specialization of diatoms from phago-mixotrophs to photoautotrophs.</title>
        <authorList>
            <person name="Ban H."/>
            <person name="Sato S."/>
            <person name="Yoshikawa S."/>
            <person name="Kazumasa Y."/>
            <person name="Nakamura Y."/>
            <person name="Ichinomiya M."/>
            <person name="Saitoh K."/>
            <person name="Sato N."/>
            <person name="Blanc-Mathieu R."/>
            <person name="Endo H."/>
            <person name="Kuwata A."/>
            <person name="Ogata H."/>
        </authorList>
    </citation>
    <scope>NUCLEOTIDE SEQUENCE</scope>
</reference>
<dbReference type="EMBL" id="BRXZ01004345">
    <property type="protein sequence ID" value="GMH47080.1"/>
    <property type="molecule type" value="Genomic_DNA"/>
</dbReference>
<evidence type="ECO:0000313" key="2">
    <source>
        <dbReference type="EMBL" id="GMH47080.1"/>
    </source>
</evidence>
<feature type="region of interest" description="Disordered" evidence="1">
    <location>
        <begin position="483"/>
        <end position="615"/>
    </location>
</feature>
<feature type="region of interest" description="Disordered" evidence="1">
    <location>
        <begin position="19"/>
        <end position="46"/>
    </location>
</feature>
<evidence type="ECO:0000256" key="1">
    <source>
        <dbReference type="SAM" id="MobiDB-lite"/>
    </source>
</evidence>
<dbReference type="AlphaFoldDB" id="A0A9W6ZBG1"/>
<organism evidence="2 3">
    <name type="scientific">Triparma retinervis</name>
    <dbReference type="NCBI Taxonomy" id="2557542"/>
    <lineage>
        <taxon>Eukaryota</taxon>
        <taxon>Sar</taxon>
        <taxon>Stramenopiles</taxon>
        <taxon>Ochrophyta</taxon>
        <taxon>Bolidophyceae</taxon>
        <taxon>Parmales</taxon>
        <taxon>Triparmaceae</taxon>
        <taxon>Triparma</taxon>
    </lineage>
</organism>
<evidence type="ECO:0000313" key="3">
    <source>
        <dbReference type="Proteomes" id="UP001165082"/>
    </source>
</evidence>
<feature type="compositionally biased region" description="Basic and acidic residues" evidence="1">
    <location>
        <begin position="511"/>
        <end position="529"/>
    </location>
</feature>
<gene>
    <name evidence="2" type="ORF">TrRE_jg7514</name>
</gene>
<accession>A0A9W6ZBG1</accession>
<feature type="compositionally biased region" description="Polar residues" evidence="1">
    <location>
        <begin position="94"/>
        <end position="107"/>
    </location>
</feature>
<feature type="compositionally biased region" description="Basic and acidic residues" evidence="1">
    <location>
        <begin position="490"/>
        <end position="502"/>
    </location>
</feature>
<proteinExistence type="predicted"/>
<sequence length="615" mass="68190">MSDQAEHDLMRAIELSLAEANASRVNDPPVPPPIKRENISIDWDSMSPTDQLDLALAISYSESQIYPGGRKPPPQTSPKMPSSNISASSSPTSLKTPQRNPTSNPQEHTPPKPPATRRMKGIIVRSDPQSGTIYKGTMEDKKVMRDKMRKAGINYQNITTIDSTHRASAPGVTMKHDILNSLKSSVKGNDHVVFSYTGHGREGDGALALRRGQSLTAKEFFETWVETARKPDGSFKAKLTILNDSCFSGNWEEQARMFANMYPEMPIEVLTASDGYTTSNAYEDGSAATSYATGKDEQKYWSQDDNHKPQSVSNNMGEDEKLIGVKKRGQKDKEGKIVNIAEYMHKSIQADDEMRKDNLLEWARALKEEGWLEGPLESSTKDNLAKRINRAEKRRGGATDEDYALALQRGEENKARSYAALEGWETRRENEEFEKRSEAAKKGWETRRENEKREAEDAALARALAAEEGISIPQVLEAETVAKRSAAAKKGWETRRENEARGADQLLQDMVRSRRSEAAYKGWETRRASEAAAAAEKARRSSAASRGWETRRANEAAARLLRDTSCASPSPFAGLTSVSSSGSSSRGASQRGTRGTRTYVDNTSNRKLGRVGKKY</sequence>
<name>A0A9W6ZBG1_9STRA</name>
<feature type="compositionally biased region" description="Basic and acidic residues" evidence="1">
    <location>
        <begin position="294"/>
        <end position="308"/>
    </location>
</feature>
<keyword evidence="3" id="KW-1185">Reference proteome</keyword>
<protein>
    <submittedName>
        <fullName evidence="2">Uncharacterized protein</fullName>
    </submittedName>
</protein>
<dbReference type="Proteomes" id="UP001165082">
    <property type="component" value="Unassembled WGS sequence"/>
</dbReference>